<sequence>MKRNLILIGAILILILTYVFFPRSVEQGVLVNSDSTYSTIYVDGKLKKFRGASDFPKLSVLDFKYNLIKAYSFKCLTPLTERIMTKEASTYDLEKSGKASLSAKANFYKIDASNSINPAAAKDVIVGKSNVKYVKNSKGELKTFLIYPMDFSKMRVAISTTNFSSFYHKKTEIKCEAPAKLYSKRDNFSIDLPKDSLVVIEPSESKLNVTVNNKTNSYSNRVYLSGDSLKVENIVRGIPSFIPTYSGTLEFTNISQSICMINEVDLEEYLRKVVPSEMPLSGGIEALKCQAVAARTYAISDMLLNRFSKLGFYVDDSTQSQVYNNIATQTLSDQAVNATKGQILTYKGSPIDAKYYSTSSGTGVNYNDIWFNADGSSEDRPYLVTNNYLTPKKELPNTEAGWLKYYKDNNVAALDSNYPYFRWRVEFSNQGITNTINKSLKTIYSKKKDFITIKQNSKELSEPIELKELKEVKITKRSEGGNALEVSFIFSNAELYVKGDSSIRSILKCNSEYSNEATTLYRHKGDQLTNVTFLPSSFFSVEKSNDKFTIYGGGYGHGVGMSQYGAIELSKKGTKYTDILNTFYKGVKLDKLY</sequence>
<evidence type="ECO:0000259" key="1">
    <source>
        <dbReference type="Pfam" id="PF08486"/>
    </source>
</evidence>
<dbReference type="PANTHER" id="PTHR30032:SF4">
    <property type="entry name" value="AMIDASE ENHANCER"/>
    <property type="match status" value="1"/>
</dbReference>
<accession>A0ABQ5N487</accession>
<dbReference type="InterPro" id="IPR051922">
    <property type="entry name" value="Bact_Sporulation_Assoc"/>
</dbReference>
<keyword evidence="3" id="KW-1185">Reference proteome</keyword>
<dbReference type="InterPro" id="IPR013486">
    <property type="entry name" value="SpoIID/LytB"/>
</dbReference>
<dbReference type="EMBL" id="BRXR01000001">
    <property type="protein sequence ID" value="GLC30011.1"/>
    <property type="molecule type" value="Genomic_DNA"/>
</dbReference>
<evidence type="ECO:0000313" key="3">
    <source>
        <dbReference type="Proteomes" id="UP001208567"/>
    </source>
</evidence>
<dbReference type="Proteomes" id="UP001208567">
    <property type="component" value="Unassembled WGS sequence"/>
</dbReference>
<comment type="caution">
    <text evidence="2">The sequence shown here is derived from an EMBL/GenBank/DDBJ whole genome shotgun (WGS) entry which is preliminary data.</text>
</comment>
<organism evidence="2 3">
    <name type="scientific">Clostridium omnivorum</name>
    <dbReference type="NCBI Taxonomy" id="1604902"/>
    <lineage>
        <taxon>Bacteria</taxon>
        <taxon>Bacillati</taxon>
        <taxon>Bacillota</taxon>
        <taxon>Clostridia</taxon>
        <taxon>Eubacteriales</taxon>
        <taxon>Clostridiaceae</taxon>
        <taxon>Clostridium</taxon>
    </lineage>
</organism>
<protein>
    <recommendedName>
        <fullName evidence="1">Sporulation stage II protein D amidase enhancer LytB N-terminal domain-containing protein</fullName>
    </recommendedName>
</protein>
<feature type="domain" description="Sporulation stage II protein D amidase enhancer LytB N-terminal" evidence="1">
    <location>
        <begin position="257"/>
        <end position="346"/>
    </location>
</feature>
<dbReference type="PANTHER" id="PTHR30032">
    <property type="entry name" value="N-ACETYLMURAMOYL-L-ALANINE AMIDASE-RELATED"/>
    <property type="match status" value="1"/>
</dbReference>
<proteinExistence type="predicted"/>
<dbReference type="NCBIfam" id="TIGR02669">
    <property type="entry name" value="SpoIID_LytB"/>
    <property type="match status" value="1"/>
</dbReference>
<name>A0ABQ5N487_9CLOT</name>
<evidence type="ECO:0000313" key="2">
    <source>
        <dbReference type="EMBL" id="GLC30011.1"/>
    </source>
</evidence>
<dbReference type="Pfam" id="PF08486">
    <property type="entry name" value="SpoIID"/>
    <property type="match status" value="1"/>
</dbReference>
<reference evidence="2 3" key="1">
    <citation type="journal article" date="2024" name="Int. J. Syst. Evol. Microbiol.">
        <title>Clostridium omnivorum sp. nov., isolated from anoxic soil under the treatment of reductive soil disinfestation.</title>
        <authorList>
            <person name="Ueki A."/>
            <person name="Tonouchi A."/>
            <person name="Kaku N."/>
            <person name="Honma S."/>
            <person name="Ueki K."/>
        </authorList>
    </citation>
    <scope>NUCLEOTIDE SEQUENCE [LARGE SCALE GENOMIC DNA]</scope>
    <source>
        <strain evidence="2 3">E14</strain>
    </source>
</reference>
<dbReference type="RefSeq" id="WP_264849280.1">
    <property type="nucleotide sequence ID" value="NZ_BRXR01000001.1"/>
</dbReference>
<dbReference type="InterPro" id="IPR013693">
    <property type="entry name" value="SpoIID/LytB_N"/>
</dbReference>
<gene>
    <name evidence="2" type="ORF">bsdE14_14210</name>
</gene>